<dbReference type="Pfam" id="PF02671">
    <property type="entry name" value="PAH"/>
    <property type="match status" value="2"/>
</dbReference>
<dbReference type="Gramene" id="HORVU.MOREX.r3.6HG0540710.1">
    <property type="protein sequence ID" value="HORVU.MOREX.r3.6HG0540710.1"/>
    <property type="gene ID" value="HORVU.MOREX.r3.6HG0540710"/>
</dbReference>
<dbReference type="InParanoid" id="A0A287T584"/>
<evidence type="ECO:0008006" key="18">
    <source>
        <dbReference type="Google" id="ProtNLM"/>
    </source>
</evidence>
<dbReference type="EnsemblPlants" id="HORVU.MOREX.r3.6HG0540710.1">
    <property type="protein sequence ID" value="HORVU.MOREX.r3.6HG0540710.1"/>
    <property type="gene ID" value="HORVU.MOREX.r3.6HG0540710"/>
</dbReference>
<keyword evidence="3" id="KW-0678">Repressor</keyword>
<evidence type="ECO:0000256" key="2">
    <source>
        <dbReference type="ARBA" id="ARBA00008894"/>
    </source>
</evidence>
<dbReference type="InterPro" id="IPR042197">
    <property type="entry name" value="Apaf_helical"/>
</dbReference>
<evidence type="ECO:0000259" key="13">
    <source>
        <dbReference type="Pfam" id="PF18052"/>
    </source>
</evidence>
<dbReference type="STRING" id="112509.A0A287T584"/>
<dbReference type="GO" id="GO:0002758">
    <property type="term" value="P:innate immune response-activating signaling pathway"/>
    <property type="evidence" value="ECO:0007669"/>
    <property type="project" value="UniProtKB-ARBA"/>
</dbReference>
<dbReference type="Proteomes" id="UP000011116">
    <property type="component" value="Chromosome 6H"/>
</dbReference>
<dbReference type="PRINTS" id="PR00364">
    <property type="entry name" value="DISEASERSIST"/>
</dbReference>
<dbReference type="InterPro" id="IPR044974">
    <property type="entry name" value="Disease_R_plants"/>
</dbReference>
<dbReference type="ExpressionAtlas" id="A0A287T584">
    <property type="expression patterns" value="baseline"/>
</dbReference>
<reference evidence="16" key="2">
    <citation type="submission" date="2020-10" db="EMBL/GenBank/DDBJ databases">
        <authorList>
            <person name="Scholz U."/>
            <person name="Mascher M."/>
            <person name="Fiebig A."/>
        </authorList>
    </citation>
    <scope>NUCLEOTIDE SEQUENCE [LARGE SCALE GENOMIC DNA]</scope>
    <source>
        <strain evidence="16">cv. Morex</strain>
    </source>
</reference>
<dbReference type="Gene3D" id="1.20.1160.11">
    <property type="entry name" value="Paired amphipathic helix"/>
    <property type="match status" value="2"/>
</dbReference>
<dbReference type="InterPro" id="IPR002182">
    <property type="entry name" value="NB-ARC"/>
</dbReference>
<comment type="subcellular location">
    <subcellularLocation>
        <location evidence="1 10">Nucleus</location>
    </subcellularLocation>
</comment>
<dbReference type="InterPro" id="IPR038005">
    <property type="entry name" value="RX-like_CC"/>
</dbReference>
<keyword evidence="7" id="KW-0611">Plant defense</keyword>
<proteinExistence type="inferred from homology"/>
<dbReference type="Gene3D" id="1.10.8.430">
    <property type="entry name" value="Helical domain of apoptotic protease-activating factors"/>
    <property type="match status" value="1"/>
</dbReference>
<feature type="domain" description="Disease resistance N-terminal" evidence="13">
    <location>
        <begin position="9"/>
        <end position="96"/>
    </location>
</feature>
<feature type="domain" description="NB-ARC" evidence="12">
    <location>
        <begin position="173"/>
        <end position="331"/>
    </location>
</feature>
<evidence type="ECO:0000256" key="5">
    <source>
        <dbReference type="ARBA" id="ARBA00022737"/>
    </source>
</evidence>
<dbReference type="FunFam" id="1.10.10.10:FF:000322">
    <property type="entry name" value="Probable disease resistance protein At1g63360"/>
    <property type="match status" value="1"/>
</dbReference>
<evidence type="ECO:0000259" key="15">
    <source>
        <dbReference type="Pfam" id="PF23598"/>
    </source>
</evidence>
<dbReference type="Pfam" id="PF18052">
    <property type="entry name" value="Rx_N"/>
    <property type="match status" value="1"/>
</dbReference>
<keyword evidence="4" id="KW-0433">Leucine-rich repeat</keyword>
<protein>
    <recommendedName>
        <fullName evidence="18">AAA+ ATPase domain-containing protein</fullName>
    </recommendedName>
</protein>
<dbReference type="GO" id="GO:0009626">
    <property type="term" value="P:plant-type hypersensitive response"/>
    <property type="evidence" value="ECO:0007669"/>
    <property type="project" value="UniProtKB-ARBA"/>
</dbReference>
<dbReference type="InterPro" id="IPR027417">
    <property type="entry name" value="P-loop_NTPase"/>
</dbReference>
<reference evidence="16" key="3">
    <citation type="submission" date="2022-01" db="UniProtKB">
        <authorList>
            <consortium name="EnsemblPlants"/>
        </authorList>
    </citation>
    <scope>IDENTIFICATION</scope>
    <source>
        <strain evidence="16">subsp. vulgare</strain>
    </source>
</reference>
<dbReference type="InterPro" id="IPR003822">
    <property type="entry name" value="PAH"/>
</dbReference>
<evidence type="ECO:0000259" key="12">
    <source>
        <dbReference type="Pfam" id="PF00931"/>
    </source>
</evidence>
<dbReference type="SUPFAM" id="SSF52058">
    <property type="entry name" value="L domain-like"/>
    <property type="match status" value="1"/>
</dbReference>
<dbReference type="Pfam" id="PF00931">
    <property type="entry name" value="NB-ARC"/>
    <property type="match status" value="1"/>
</dbReference>
<evidence type="ECO:0000256" key="9">
    <source>
        <dbReference type="ARBA" id="ARBA00023242"/>
    </source>
</evidence>
<dbReference type="Pfam" id="PF23598">
    <property type="entry name" value="LRR_14"/>
    <property type="match status" value="1"/>
</dbReference>
<dbReference type="PROSITE" id="PS51477">
    <property type="entry name" value="PAH"/>
    <property type="match status" value="2"/>
</dbReference>
<dbReference type="Gene3D" id="1.10.10.10">
    <property type="entry name" value="Winged helix-like DNA-binding domain superfamily/Winged helix DNA-binding domain"/>
    <property type="match status" value="1"/>
</dbReference>
<evidence type="ECO:0000313" key="17">
    <source>
        <dbReference type="Proteomes" id="UP000011116"/>
    </source>
</evidence>
<dbReference type="PANTHER" id="PTHR23155:SF1116">
    <property type="entry name" value="OS12G0273300 PROTEIN"/>
    <property type="match status" value="1"/>
</dbReference>
<feature type="coiled-coil region" evidence="11">
    <location>
        <begin position="116"/>
        <end position="143"/>
    </location>
</feature>
<dbReference type="Gramene" id="HORVU.MOREX.r2.6HG0449660.1">
    <property type="protein sequence ID" value="HORVU.MOREX.r2.6HG0449660.1"/>
    <property type="gene ID" value="HORVU.MOREX.r2.6HG0449660"/>
</dbReference>
<dbReference type="FunFam" id="1.20.1160.11:FF:000001">
    <property type="entry name" value="Paired amphipathic helix protein Sin3"/>
    <property type="match status" value="1"/>
</dbReference>
<comment type="similarity">
    <text evidence="2">Belongs to the disease resistance NB-LRR family.</text>
</comment>
<dbReference type="SMR" id="A0A287T584"/>
<reference evidence="17" key="1">
    <citation type="journal article" date="2012" name="Nature">
        <title>A physical, genetic and functional sequence assembly of the barley genome.</title>
        <authorList>
            <consortium name="The International Barley Genome Sequencing Consortium"/>
            <person name="Mayer K.F."/>
            <person name="Waugh R."/>
            <person name="Brown J.W."/>
            <person name="Schulman A."/>
            <person name="Langridge P."/>
            <person name="Platzer M."/>
            <person name="Fincher G.B."/>
            <person name="Muehlbauer G.J."/>
            <person name="Sato K."/>
            <person name="Close T.J."/>
            <person name="Wise R.P."/>
            <person name="Stein N."/>
        </authorList>
    </citation>
    <scope>NUCLEOTIDE SEQUENCE [LARGE SCALE GENOMIC DNA]</scope>
    <source>
        <strain evidence="17">cv. Morex</strain>
    </source>
</reference>
<dbReference type="SUPFAM" id="SSF47762">
    <property type="entry name" value="PAH2 domain"/>
    <property type="match status" value="2"/>
</dbReference>
<name>A0A287T584_HORVV</name>
<evidence type="ECO:0000313" key="16">
    <source>
        <dbReference type="EnsemblPlants" id="HORVU.MOREX.r3.6HG0540710.1"/>
    </source>
</evidence>
<dbReference type="GO" id="GO:0043531">
    <property type="term" value="F:ADP binding"/>
    <property type="evidence" value="ECO:0007669"/>
    <property type="project" value="InterPro"/>
</dbReference>
<keyword evidence="6" id="KW-0547">Nucleotide-binding</keyword>
<keyword evidence="5" id="KW-0677">Repeat</keyword>
<dbReference type="InterPro" id="IPR041118">
    <property type="entry name" value="Rx_N"/>
</dbReference>
<dbReference type="Pfam" id="PF23559">
    <property type="entry name" value="WHD_DRP"/>
    <property type="match status" value="1"/>
</dbReference>
<feature type="domain" description="Disease resistance protein winged helix" evidence="14">
    <location>
        <begin position="428"/>
        <end position="499"/>
    </location>
</feature>
<dbReference type="FunFam" id="1.20.1160.11:FF:000003">
    <property type="entry name" value="Paired amphipathic helix SIN3-like protein"/>
    <property type="match status" value="1"/>
</dbReference>
<feature type="domain" description="Disease resistance R13L4/SHOC-2-like LRR" evidence="15">
    <location>
        <begin position="549"/>
        <end position="941"/>
    </location>
</feature>
<dbReference type="InterPro" id="IPR036600">
    <property type="entry name" value="PAH_sf"/>
</dbReference>
<dbReference type="InterPro" id="IPR055414">
    <property type="entry name" value="LRR_R13L4/SHOC2-like"/>
</dbReference>
<evidence type="ECO:0000256" key="7">
    <source>
        <dbReference type="ARBA" id="ARBA00022821"/>
    </source>
</evidence>
<dbReference type="Gene3D" id="3.80.10.10">
    <property type="entry name" value="Ribonuclease Inhibitor"/>
    <property type="match status" value="1"/>
</dbReference>
<dbReference type="CDD" id="cd14798">
    <property type="entry name" value="RX-CC_like"/>
    <property type="match status" value="1"/>
</dbReference>
<accession>A0A287T584</accession>
<keyword evidence="8 11" id="KW-0175">Coiled coil</keyword>
<dbReference type="InterPro" id="IPR032675">
    <property type="entry name" value="LRR_dom_sf"/>
</dbReference>
<evidence type="ECO:0000256" key="4">
    <source>
        <dbReference type="ARBA" id="ARBA00022614"/>
    </source>
</evidence>
<evidence type="ECO:0000256" key="3">
    <source>
        <dbReference type="ARBA" id="ARBA00022491"/>
    </source>
</evidence>
<evidence type="ECO:0000256" key="10">
    <source>
        <dbReference type="PROSITE-ProRule" id="PRU00810"/>
    </source>
</evidence>
<dbReference type="InterPro" id="IPR058922">
    <property type="entry name" value="WHD_DRP"/>
</dbReference>
<evidence type="ECO:0000256" key="6">
    <source>
        <dbReference type="ARBA" id="ARBA00022741"/>
    </source>
</evidence>
<dbReference type="InterPro" id="IPR036388">
    <property type="entry name" value="WH-like_DNA-bd_sf"/>
</dbReference>
<dbReference type="Gene3D" id="1.20.5.4130">
    <property type="match status" value="1"/>
</dbReference>
<dbReference type="PANTHER" id="PTHR23155">
    <property type="entry name" value="DISEASE RESISTANCE PROTEIN RP"/>
    <property type="match status" value="1"/>
</dbReference>
<organism evidence="16 17">
    <name type="scientific">Hordeum vulgare subsp. vulgare</name>
    <name type="common">Domesticated barley</name>
    <dbReference type="NCBI Taxonomy" id="112509"/>
    <lineage>
        <taxon>Eukaryota</taxon>
        <taxon>Viridiplantae</taxon>
        <taxon>Streptophyta</taxon>
        <taxon>Embryophyta</taxon>
        <taxon>Tracheophyta</taxon>
        <taxon>Spermatophyta</taxon>
        <taxon>Magnoliopsida</taxon>
        <taxon>Liliopsida</taxon>
        <taxon>Poales</taxon>
        <taxon>Poaceae</taxon>
        <taxon>BOP clade</taxon>
        <taxon>Pooideae</taxon>
        <taxon>Triticodae</taxon>
        <taxon>Triticeae</taxon>
        <taxon>Hordeinae</taxon>
        <taxon>Hordeum</taxon>
    </lineage>
</organism>
<dbReference type="GO" id="GO:0005634">
    <property type="term" value="C:nucleus"/>
    <property type="evidence" value="ECO:0007669"/>
    <property type="project" value="UniProtKB-SubCell"/>
</dbReference>
<dbReference type="GO" id="GO:0042742">
    <property type="term" value="P:defense response to bacterium"/>
    <property type="evidence" value="ECO:0007669"/>
    <property type="project" value="UniProtKB-ARBA"/>
</dbReference>
<evidence type="ECO:0000256" key="1">
    <source>
        <dbReference type="ARBA" id="ARBA00004123"/>
    </source>
</evidence>
<evidence type="ECO:0000256" key="8">
    <source>
        <dbReference type="ARBA" id="ARBA00023054"/>
    </source>
</evidence>
<dbReference type="Gene3D" id="3.40.50.300">
    <property type="entry name" value="P-loop containing nucleotide triphosphate hydrolases"/>
    <property type="match status" value="1"/>
</dbReference>
<keyword evidence="17" id="KW-1185">Reference proteome</keyword>
<evidence type="ECO:0000256" key="11">
    <source>
        <dbReference type="SAM" id="Coils"/>
    </source>
</evidence>
<dbReference type="GO" id="GO:0045892">
    <property type="term" value="P:negative regulation of DNA-templated transcription"/>
    <property type="evidence" value="ECO:0007669"/>
    <property type="project" value="UniProtKB-ARBA"/>
</dbReference>
<dbReference type="SUPFAM" id="SSF52540">
    <property type="entry name" value="P-loop containing nucleoside triphosphate hydrolases"/>
    <property type="match status" value="1"/>
</dbReference>
<keyword evidence="9 10" id="KW-0539">Nucleus</keyword>
<evidence type="ECO:0000259" key="14">
    <source>
        <dbReference type="Pfam" id="PF23559"/>
    </source>
</evidence>
<sequence>MAMEFATGAMGTLLPKLGGLLLEEYNLKKSVKKGIGDLKKELESMQAALVKLSSVPLDQLDHQVKIWANEVRELSYAIEDSLDSSMVRIEGLEQTKPNIVGFFKKTRNKITKFKARHEIANNIKDIECKIMKVKERYERYKIDDVIPNPGITTVDPRLSVLYRKASDLVGIAKAIDDIGKKLSMADDPSEKKATTISIVGSGGLGKTTLAKAVYDKHSKKFDCAGFVPVGRNPDIKKVLKDIIFEFDMQMYNAASTMDERQLINLLQKFLLDKKYLVVIDDIWDIPTWEMIKFALVDGNPESRIITTTRICDVAKRIGGVYNIKPLSLDDSKILFYTRIFGDEGISLDDRSTEVSNKIIKKCGGVPLSIITMASMLAGKSMDEWSMVYDSIGFGHGDNKVVQNTRKILSFSYYDLPFALKTCLLYISVYPEDSWIEKKSLIWRWIAEGFVPVTQGIGLFQLGERFFDELTNRSMIRLIEPSAGNTLIGCRVHDMVLDLIRSLSSELNFATLQDREHHNICSMSGNNSVHRLALHKISEDHNPISMEIGQVRSFHASLCCGSRMPSVSRFRVLRVLALDHCDIIGQDYGLEHLGKLVQLRYIGLVETHISELPKEIGHDLKFVQTLDVRGSGVQELPASVGELSKLMCLRASEGTRMMAGIGRLLFLEELELHSLDKSLSFATELGKLTEMRVLVVHFDEMGACVQEALVESLQNLAKIQTLEIWSHTKGIVQLDCLDEWVPSSELRQLKLCGIILRGRPSWMESSCVPHLSYLMFTAKVVEARDLQILGMLPSLGYLYIWIEDICLSYTICSNDFRNLRHLNTNIEIMCGEGALPMLHELVCSASVGTGVGLVWNMPLLDCITYLLGCEICSSAEDGVLPGVPVHDIGCGVGDDVSGKVNMPFLETITYLLNCGDCSYEDVEKAEDALQRASKIHQNCPTLKIQRYSYTKSNTNNVFAYLLTVKDTFREEQAKYEEFLEIMLSFRHNRIDSENVIIRVKTLFNGYPELLFGFNFMMPMDYKIRPQNNTIEFVEAISFVNKIKSRFQQEDHVYMSFLAILSTYRMHDQSTQDAYDTCIILFQDHPDLLQFFKYFFPGRSATAPTVALPRHLSQIKRDARNAQSKKLYDEDKDGRSQDDLDDFVLSLLS</sequence>
<dbReference type="AlphaFoldDB" id="A0A287T584"/>